<proteinExistence type="predicted"/>
<protein>
    <submittedName>
        <fullName evidence="4">Carbohydrate kinase family protein</fullName>
    </submittedName>
</protein>
<evidence type="ECO:0000313" key="4">
    <source>
        <dbReference type="EMBL" id="HGT70941.1"/>
    </source>
</evidence>
<dbReference type="InterPro" id="IPR029056">
    <property type="entry name" value="Ribokinase-like"/>
</dbReference>
<dbReference type="Gene3D" id="3.40.1190.20">
    <property type="match status" value="1"/>
</dbReference>
<comment type="caution">
    <text evidence="4">The sequence shown here is derived from an EMBL/GenBank/DDBJ whole genome shotgun (WGS) entry which is preliminary data.</text>
</comment>
<dbReference type="GO" id="GO:0016301">
    <property type="term" value="F:kinase activity"/>
    <property type="evidence" value="ECO:0007669"/>
    <property type="project" value="UniProtKB-KW"/>
</dbReference>
<accession>A0A7C4R5H4</accession>
<name>A0A7C4R5H4_UNCC3</name>
<keyword evidence="2 4" id="KW-0418">Kinase</keyword>
<evidence type="ECO:0000256" key="1">
    <source>
        <dbReference type="ARBA" id="ARBA00022679"/>
    </source>
</evidence>
<dbReference type="InterPro" id="IPR011611">
    <property type="entry name" value="PfkB_dom"/>
</dbReference>
<keyword evidence="1" id="KW-0808">Transferase</keyword>
<evidence type="ECO:0000259" key="3">
    <source>
        <dbReference type="Pfam" id="PF00294"/>
    </source>
</evidence>
<dbReference type="EMBL" id="DSYQ01000006">
    <property type="protein sequence ID" value="HGT70941.1"/>
    <property type="molecule type" value="Genomic_DNA"/>
</dbReference>
<dbReference type="PANTHER" id="PTHR10584">
    <property type="entry name" value="SUGAR KINASE"/>
    <property type="match status" value="1"/>
</dbReference>
<dbReference type="PROSITE" id="PS00584">
    <property type="entry name" value="PFKB_KINASES_2"/>
    <property type="match status" value="1"/>
</dbReference>
<dbReference type="AlphaFoldDB" id="A0A7C4R5H4"/>
<dbReference type="PANTHER" id="PTHR10584:SF166">
    <property type="entry name" value="RIBOKINASE"/>
    <property type="match status" value="1"/>
</dbReference>
<feature type="domain" description="Carbohydrate kinase PfkB" evidence="3">
    <location>
        <begin position="39"/>
        <end position="314"/>
    </location>
</feature>
<dbReference type="Pfam" id="PF00294">
    <property type="entry name" value="PfkB"/>
    <property type="match status" value="1"/>
</dbReference>
<dbReference type="InterPro" id="IPR002173">
    <property type="entry name" value="Carboh/pur_kinase_PfkB_CS"/>
</dbReference>
<sequence>MKYEVTAIGNCVIDYFILAKSQIIKNHIRKDNHPDYLAYVYGDKIGVEEFTDDMGGESCNAAVALKKIGINSSIASVIGDDIYSRDLLKKLKKEKIGIRFLAKEKNKKLGISFILLGPDRDRTILAYREKNNFKKINYKKLFSSSKSFYFAGINKYSSCIQDKLLEHIKKTNKPLYLNPSIFQIEKTPVILKKIMVHSELFCVNIEEAKKILNINTSNRDVKKDVKKILKEIKKLGPKIVIITDSVRGSYAYDGDLFLKSGIYPSERVDTTGAGDSFFAGFVAAYKKGYNIERCLKYGTINASGVVSKYGAQRGLLNEKEIIKRFNKNKVRVSKI</sequence>
<organism evidence="4">
    <name type="scientific">candidate division CPR3 bacterium</name>
    <dbReference type="NCBI Taxonomy" id="2268181"/>
    <lineage>
        <taxon>Bacteria</taxon>
        <taxon>Bacteria division CPR3</taxon>
    </lineage>
</organism>
<gene>
    <name evidence="4" type="ORF">ENT43_01640</name>
</gene>
<evidence type="ECO:0000256" key="2">
    <source>
        <dbReference type="ARBA" id="ARBA00022777"/>
    </source>
</evidence>
<dbReference type="SUPFAM" id="SSF53613">
    <property type="entry name" value="Ribokinase-like"/>
    <property type="match status" value="1"/>
</dbReference>
<reference evidence="4" key="1">
    <citation type="journal article" date="2020" name="mSystems">
        <title>Genome- and Community-Level Interaction Insights into Carbon Utilization and Element Cycling Functions of Hydrothermarchaeota in Hydrothermal Sediment.</title>
        <authorList>
            <person name="Zhou Z."/>
            <person name="Liu Y."/>
            <person name="Xu W."/>
            <person name="Pan J."/>
            <person name="Luo Z.H."/>
            <person name="Li M."/>
        </authorList>
    </citation>
    <scope>NUCLEOTIDE SEQUENCE [LARGE SCALE GENOMIC DNA]</scope>
    <source>
        <strain evidence="4">SpSt-579</strain>
    </source>
</reference>